<dbReference type="PANTHER" id="PTHR12001:SF69">
    <property type="entry name" value="ALL TRANS-POLYPRENYL-DIPHOSPHATE SYNTHASE PDSS1"/>
    <property type="match status" value="1"/>
</dbReference>
<dbReference type="EMBL" id="JAWQEG010005125">
    <property type="protein sequence ID" value="KAK3859076.1"/>
    <property type="molecule type" value="Genomic_DNA"/>
</dbReference>
<dbReference type="GO" id="GO:0006744">
    <property type="term" value="P:ubiquinone biosynthetic process"/>
    <property type="evidence" value="ECO:0007669"/>
    <property type="project" value="TreeGrafter"/>
</dbReference>
<dbReference type="PANTHER" id="PTHR12001">
    <property type="entry name" value="GERANYLGERANYL PYROPHOSPHATE SYNTHASE"/>
    <property type="match status" value="1"/>
</dbReference>
<dbReference type="Proteomes" id="UP001286313">
    <property type="component" value="Unassembled WGS sequence"/>
</dbReference>
<dbReference type="GO" id="GO:0005739">
    <property type="term" value="C:mitochondrion"/>
    <property type="evidence" value="ECO:0007669"/>
    <property type="project" value="TreeGrafter"/>
</dbReference>
<proteinExistence type="inferred from homology"/>
<gene>
    <name evidence="7" type="ORF">Pcinc_034769</name>
</gene>
<dbReference type="PROSITE" id="PS00723">
    <property type="entry name" value="POLYPRENYL_SYNTHASE_1"/>
    <property type="match status" value="1"/>
</dbReference>
<keyword evidence="4" id="KW-0479">Metal-binding</keyword>
<reference evidence="7" key="1">
    <citation type="submission" date="2023-10" db="EMBL/GenBank/DDBJ databases">
        <title>Genome assemblies of two species of porcelain crab, Petrolisthes cinctipes and Petrolisthes manimaculis (Anomura: Porcellanidae).</title>
        <authorList>
            <person name="Angst P."/>
        </authorList>
    </citation>
    <scope>NUCLEOTIDE SEQUENCE</scope>
    <source>
        <strain evidence="7">PB745_01</strain>
        <tissue evidence="7">Gill</tissue>
    </source>
</reference>
<evidence type="ECO:0000256" key="3">
    <source>
        <dbReference type="ARBA" id="ARBA00022679"/>
    </source>
</evidence>
<name>A0AAE1EQ01_PETCI</name>
<comment type="cofactor">
    <cofactor evidence="1">
        <name>Mg(2+)</name>
        <dbReference type="ChEBI" id="CHEBI:18420"/>
    </cofactor>
</comment>
<evidence type="ECO:0000256" key="4">
    <source>
        <dbReference type="ARBA" id="ARBA00022723"/>
    </source>
</evidence>
<sequence length="83" mass="9181">MAQNGQGSETHDYSPHVRALNIHLHSDNRLTKAQREVAKVAEMIHTASLVHDDVLDASDKRRGKPSVNCLYGQRKMGACISKS</sequence>
<evidence type="ECO:0000256" key="2">
    <source>
        <dbReference type="ARBA" id="ARBA00006706"/>
    </source>
</evidence>
<dbReference type="InterPro" id="IPR033749">
    <property type="entry name" value="Polyprenyl_synt_CS"/>
</dbReference>
<comment type="caution">
    <text evidence="7">The sequence shown here is derived from an EMBL/GenBank/DDBJ whole genome shotgun (WGS) entry which is preliminary data.</text>
</comment>
<evidence type="ECO:0000313" key="7">
    <source>
        <dbReference type="EMBL" id="KAK3859076.1"/>
    </source>
</evidence>
<protein>
    <submittedName>
        <fullName evidence="7">Uncharacterized protein</fullName>
    </submittedName>
</protein>
<dbReference type="Gene3D" id="1.10.600.10">
    <property type="entry name" value="Farnesyl Diphosphate Synthase"/>
    <property type="match status" value="1"/>
</dbReference>
<dbReference type="GO" id="GO:0046872">
    <property type="term" value="F:metal ion binding"/>
    <property type="evidence" value="ECO:0007669"/>
    <property type="project" value="UniProtKB-KW"/>
</dbReference>
<dbReference type="SUPFAM" id="SSF48576">
    <property type="entry name" value="Terpenoid synthases"/>
    <property type="match status" value="1"/>
</dbReference>
<dbReference type="GO" id="GO:0004659">
    <property type="term" value="F:prenyltransferase activity"/>
    <property type="evidence" value="ECO:0007669"/>
    <property type="project" value="InterPro"/>
</dbReference>
<keyword evidence="6" id="KW-0414">Isoprene biosynthesis</keyword>
<dbReference type="InterPro" id="IPR000092">
    <property type="entry name" value="Polyprenyl_synt"/>
</dbReference>
<evidence type="ECO:0000256" key="6">
    <source>
        <dbReference type="ARBA" id="ARBA00023229"/>
    </source>
</evidence>
<evidence type="ECO:0000313" key="8">
    <source>
        <dbReference type="Proteomes" id="UP001286313"/>
    </source>
</evidence>
<keyword evidence="3" id="KW-0808">Transferase</keyword>
<dbReference type="InterPro" id="IPR008949">
    <property type="entry name" value="Isoprenoid_synthase_dom_sf"/>
</dbReference>
<dbReference type="GO" id="GO:0042811">
    <property type="term" value="P:pheromone biosynthetic process"/>
    <property type="evidence" value="ECO:0007669"/>
    <property type="project" value="UniProtKB-ARBA"/>
</dbReference>
<accession>A0AAE1EQ01</accession>
<evidence type="ECO:0000256" key="1">
    <source>
        <dbReference type="ARBA" id="ARBA00001946"/>
    </source>
</evidence>
<dbReference type="AlphaFoldDB" id="A0AAE1EQ01"/>
<dbReference type="GO" id="GO:1990234">
    <property type="term" value="C:transferase complex"/>
    <property type="evidence" value="ECO:0007669"/>
    <property type="project" value="TreeGrafter"/>
</dbReference>
<comment type="similarity">
    <text evidence="2">Belongs to the FPP/GGPP synthase family.</text>
</comment>
<dbReference type="Pfam" id="PF00348">
    <property type="entry name" value="polyprenyl_synt"/>
    <property type="match status" value="1"/>
</dbReference>
<dbReference type="GO" id="GO:0008299">
    <property type="term" value="P:isoprenoid biosynthetic process"/>
    <property type="evidence" value="ECO:0007669"/>
    <property type="project" value="UniProtKB-KW"/>
</dbReference>
<organism evidence="7 8">
    <name type="scientific">Petrolisthes cinctipes</name>
    <name type="common">Flat porcelain crab</name>
    <dbReference type="NCBI Taxonomy" id="88211"/>
    <lineage>
        <taxon>Eukaryota</taxon>
        <taxon>Metazoa</taxon>
        <taxon>Ecdysozoa</taxon>
        <taxon>Arthropoda</taxon>
        <taxon>Crustacea</taxon>
        <taxon>Multicrustacea</taxon>
        <taxon>Malacostraca</taxon>
        <taxon>Eumalacostraca</taxon>
        <taxon>Eucarida</taxon>
        <taxon>Decapoda</taxon>
        <taxon>Pleocyemata</taxon>
        <taxon>Anomura</taxon>
        <taxon>Galatheoidea</taxon>
        <taxon>Porcellanidae</taxon>
        <taxon>Petrolisthes</taxon>
    </lineage>
</organism>
<evidence type="ECO:0000256" key="5">
    <source>
        <dbReference type="ARBA" id="ARBA00022842"/>
    </source>
</evidence>
<keyword evidence="5" id="KW-0460">Magnesium</keyword>
<keyword evidence="8" id="KW-1185">Reference proteome</keyword>